<dbReference type="Proteomes" id="UP000695022">
    <property type="component" value="Unplaced"/>
</dbReference>
<organism evidence="1 2">
    <name type="scientific">Priapulus caudatus</name>
    <name type="common">Priapulid worm</name>
    <dbReference type="NCBI Taxonomy" id="37621"/>
    <lineage>
        <taxon>Eukaryota</taxon>
        <taxon>Metazoa</taxon>
        <taxon>Ecdysozoa</taxon>
        <taxon>Scalidophora</taxon>
        <taxon>Priapulida</taxon>
        <taxon>Priapulimorpha</taxon>
        <taxon>Priapulimorphida</taxon>
        <taxon>Priapulidae</taxon>
        <taxon>Priapulus</taxon>
    </lineage>
</organism>
<reference evidence="2" key="1">
    <citation type="submission" date="2025-08" db="UniProtKB">
        <authorList>
            <consortium name="RefSeq"/>
        </authorList>
    </citation>
    <scope>IDENTIFICATION</scope>
</reference>
<proteinExistence type="predicted"/>
<sequence>MASKNKEIVSTSVEVLDLMMSYLDYAVLLPQFANQAQFGNMKGKPDIVRRLSVVSVELWPHKQSQVVRHTLPVLWSLLEEASVSGNAELRSAAQELAVQMYSVMGQPLVEQADIKHKSLLMKMLR</sequence>
<accession>A0ABM1E5E9</accession>
<evidence type="ECO:0000313" key="2">
    <source>
        <dbReference type="RefSeq" id="XP_014667420.1"/>
    </source>
</evidence>
<dbReference type="InterPro" id="IPR011989">
    <property type="entry name" value="ARM-like"/>
</dbReference>
<dbReference type="Gene3D" id="1.25.10.10">
    <property type="entry name" value="Leucine-rich Repeat Variant"/>
    <property type="match status" value="1"/>
</dbReference>
<protein>
    <submittedName>
        <fullName evidence="2">Protein FAM179A-like</fullName>
    </submittedName>
</protein>
<evidence type="ECO:0000313" key="1">
    <source>
        <dbReference type="Proteomes" id="UP000695022"/>
    </source>
</evidence>
<keyword evidence="1" id="KW-1185">Reference proteome</keyword>
<dbReference type="RefSeq" id="XP_014667420.1">
    <property type="nucleotide sequence ID" value="XM_014811934.1"/>
</dbReference>
<dbReference type="GeneID" id="106808998"/>
<name>A0ABM1E5E9_PRICU</name>
<gene>
    <name evidence="2" type="primary">LOC106808998</name>
</gene>